<dbReference type="InterPro" id="IPR045075">
    <property type="entry name" value="Syf1-like"/>
</dbReference>
<keyword evidence="7" id="KW-0539">Nucleus</keyword>
<evidence type="ECO:0000313" key="11">
    <source>
        <dbReference type="EMBL" id="GMM43996.1"/>
    </source>
</evidence>
<name>A0AAV5QXI3_PICKL</name>
<feature type="compositionally biased region" description="Acidic residues" evidence="9">
    <location>
        <begin position="11"/>
        <end position="21"/>
    </location>
</feature>
<dbReference type="PANTHER" id="PTHR11246">
    <property type="entry name" value="PRE-MRNA SPLICING FACTOR"/>
    <property type="match status" value="1"/>
</dbReference>
<feature type="compositionally biased region" description="Acidic residues" evidence="9">
    <location>
        <begin position="712"/>
        <end position="732"/>
    </location>
</feature>
<evidence type="ECO:0000313" key="12">
    <source>
        <dbReference type="Proteomes" id="UP001378960"/>
    </source>
</evidence>
<accession>A0AAV5QXI3</accession>
<sequence length="773" mass="93226">MSNNSKRQFEEENDDDNDIDDGSILGNEKKKQFTASSLLKSAYETSQNQLQVTDYKIADLEELLFFQRRKRTEYENALRRNRFNYGQWMRYAQFEIDQKDLRRARSVFERALEVDYKNVTMWVRYIQSEIKSKNINHARNLLERATKLLPRIDKLWYMYLTIEESIGNVIAVSEIYEKWLQWKPIKDVWFHYVEFLERYKEYSKERLLFEKLVVVYNDYDSWLRWVEFEKKYGDYINVLNVYKLGVNSLYEKQKLCSKFLISWIKYEFYNKKYEKVKKLYEFGFQCLDPEENKLLQKFQVDFEKQYGVNSENIESLVLKKRKLKYEEQLQSNPSDYETWWTYLNLLLDSELEISKEDIEKSFESAISVIPDSNFFSNNWTTYWYLNYRFALWLEFDNKNIEAATLIYENFKRIVPHSVFTIVDFWYKYSEFKLRNFGLDEMRMILGQSIGLTSNEEIMLYYINMEIKLKYFERARKLYNKLIEVHSSNWKHWLTYFEFEDSLGNDDRSYSIVDVAISNEFLNNKSKIKLINSVMNKLIEGYNFTLAKKLSDYKIELTEYSNVNYIIQRCLLELRIPSEDQITKIEKEEITEIDINDNIKNNTRDQYSKYISLMKDKAKVQNRIVLLESLKNFEEKHGNAESIKAVQMRLPKMIRKFKEEESGLKEEYIEYVFPDDEREIEEQIDDFKNDFITALVEDDDDENDGEGESKAEIDDEENDDENDDEVSEDDVDDNESKQKSFKSRFESDTEEEEEEGVGEETQPVKKSFSSRFEE</sequence>
<dbReference type="InterPro" id="IPR011990">
    <property type="entry name" value="TPR-like_helical_dom_sf"/>
</dbReference>
<dbReference type="GO" id="GO:0000245">
    <property type="term" value="P:spliceosomal complex assembly"/>
    <property type="evidence" value="ECO:0007669"/>
    <property type="project" value="TreeGrafter"/>
</dbReference>
<dbReference type="InterPro" id="IPR055433">
    <property type="entry name" value="HAT_Syf1-like_N"/>
</dbReference>
<gene>
    <name evidence="11" type="ORF">DAPK24_005710</name>
</gene>
<keyword evidence="12" id="KW-1185">Reference proteome</keyword>
<feature type="region of interest" description="Disordered" evidence="9">
    <location>
        <begin position="695"/>
        <end position="773"/>
    </location>
</feature>
<dbReference type="InterPro" id="IPR003107">
    <property type="entry name" value="HAT"/>
</dbReference>
<feature type="compositionally biased region" description="Acidic residues" evidence="9">
    <location>
        <begin position="747"/>
        <end position="757"/>
    </location>
</feature>
<evidence type="ECO:0000256" key="8">
    <source>
        <dbReference type="ARBA" id="ARBA00039167"/>
    </source>
</evidence>
<dbReference type="Proteomes" id="UP001378960">
    <property type="component" value="Unassembled WGS sequence"/>
</dbReference>
<dbReference type="Pfam" id="PF23233">
    <property type="entry name" value="HAT_Syf1_CNRKL1_N"/>
    <property type="match status" value="1"/>
</dbReference>
<dbReference type="Gene3D" id="1.25.40.10">
    <property type="entry name" value="Tetratricopeptide repeat domain"/>
    <property type="match status" value="3"/>
</dbReference>
<feature type="region of interest" description="Disordered" evidence="9">
    <location>
        <begin position="1"/>
        <end position="26"/>
    </location>
</feature>
<comment type="similarity">
    <text evidence="2">Belongs to the crooked-neck family.</text>
</comment>
<evidence type="ECO:0000256" key="4">
    <source>
        <dbReference type="ARBA" id="ARBA00022728"/>
    </source>
</evidence>
<dbReference type="GO" id="GO:0071007">
    <property type="term" value="C:U2-type catalytic step 2 spliceosome"/>
    <property type="evidence" value="ECO:0007669"/>
    <property type="project" value="TreeGrafter"/>
</dbReference>
<keyword evidence="5" id="KW-0677">Repeat</keyword>
<evidence type="ECO:0000256" key="3">
    <source>
        <dbReference type="ARBA" id="ARBA00022664"/>
    </source>
</evidence>
<evidence type="ECO:0000256" key="2">
    <source>
        <dbReference type="ARBA" id="ARBA00008644"/>
    </source>
</evidence>
<dbReference type="AlphaFoldDB" id="A0AAV5QXI3"/>
<feature type="domain" description="Pre-mRNA-splicing factor Syf1-like N-terminal HAT-repeats" evidence="10">
    <location>
        <begin position="72"/>
        <end position="202"/>
    </location>
</feature>
<dbReference type="SUPFAM" id="SSF48452">
    <property type="entry name" value="TPR-like"/>
    <property type="match status" value="1"/>
</dbReference>
<proteinExistence type="inferred from homology"/>
<protein>
    <recommendedName>
        <fullName evidence="8">Pre-mRNA-splicing factor CLF1</fullName>
    </recommendedName>
</protein>
<evidence type="ECO:0000259" key="10">
    <source>
        <dbReference type="Pfam" id="PF23233"/>
    </source>
</evidence>
<organism evidence="11 12">
    <name type="scientific">Pichia kluyveri</name>
    <name type="common">Yeast</name>
    <dbReference type="NCBI Taxonomy" id="36015"/>
    <lineage>
        <taxon>Eukaryota</taxon>
        <taxon>Fungi</taxon>
        <taxon>Dikarya</taxon>
        <taxon>Ascomycota</taxon>
        <taxon>Saccharomycotina</taxon>
        <taxon>Pichiomycetes</taxon>
        <taxon>Pichiales</taxon>
        <taxon>Pichiaceae</taxon>
        <taxon>Pichia</taxon>
    </lineage>
</organism>
<evidence type="ECO:0000256" key="6">
    <source>
        <dbReference type="ARBA" id="ARBA00023187"/>
    </source>
</evidence>
<evidence type="ECO:0000256" key="1">
    <source>
        <dbReference type="ARBA" id="ARBA00004123"/>
    </source>
</evidence>
<evidence type="ECO:0000256" key="7">
    <source>
        <dbReference type="ARBA" id="ARBA00023242"/>
    </source>
</evidence>
<keyword evidence="3" id="KW-0507">mRNA processing</keyword>
<dbReference type="PANTHER" id="PTHR11246:SF3">
    <property type="entry name" value="CROOKED NECK-LIKE PROTEIN 1"/>
    <property type="match status" value="1"/>
</dbReference>
<evidence type="ECO:0000256" key="5">
    <source>
        <dbReference type="ARBA" id="ARBA00022737"/>
    </source>
</evidence>
<reference evidence="11 12" key="1">
    <citation type="journal article" date="2023" name="Elife">
        <title>Identification of key yeast species and microbe-microbe interactions impacting larval growth of Drosophila in the wild.</title>
        <authorList>
            <person name="Mure A."/>
            <person name="Sugiura Y."/>
            <person name="Maeda R."/>
            <person name="Honda K."/>
            <person name="Sakurai N."/>
            <person name="Takahashi Y."/>
            <person name="Watada M."/>
            <person name="Katoh T."/>
            <person name="Gotoh A."/>
            <person name="Gotoh Y."/>
            <person name="Taniguchi I."/>
            <person name="Nakamura K."/>
            <person name="Hayashi T."/>
            <person name="Katayama T."/>
            <person name="Uemura T."/>
            <person name="Hattori Y."/>
        </authorList>
    </citation>
    <scope>NUCLEOTIDE SEQUENCE [LARGE SCALE GENOMIC DNA]</scope>
    <source>
        <strain evidence="11 12">PK-24</strain>
    </source>
</reference>
<dbReference type="GO" id="GO:0071011">
    <property type="term" value="C:precatalytic spliceosome"/>
    <property type="evidence" value="ECO:0007669"/>
    <property type="project" value="TreeGrafter"/>
</dbReference>
<feature type="compositionally biased region" description="Acidic residues" evidence="9">
    <location>
        <begin position="695"/>
        <end position="705"/>
    </location>
</feature>
<feature type="compositionally biased region" description="Basic and acidic residues" evidence="9">
    <location>
        <begin position="733"/>
        <end position="746"/>
    </location>
</feature>
<dbReference type="SMART" id="SM00386">
    <property type="entry name" value="HAT"/>
    <property type="match status" value="7"/>
</dbReference>
<evidence type="ECO:0000256" key="9">
    <source>
        <dbReference type="SAM" id="MobiDB-lite"/>
    </source>
</evidence>
<comment type="subcellular location">
    <subcellularLocation>
        <location evidence="1">Nucleus</location>
    </subcellularLocation>
</comment>
<dbReference type="EMBL" id="BTGB01000001">
    <property type="protein sequence ID" value="GMM43996.1"/>
    <property type="molecule type" value="Genomic_DNA"/>
</dbReference>
<keyword evidence="6" id="KW-0508">mRNA splicing</keyword>
<dbReference type="GO" id="GO:0000974">
    <property type="term" value="C:Prp19 complex"/>
    <property type="evidence" value="ECO:0007669"/>
    <property type="project" value="TreeGrafter"/>
</dbReference>
<dbReference type="GO" id="GO:0071014">
    <property type="term" value="C:post-mRNA release spliceosomal complex"/>
    <property type="evidence" value="ECO:0007669"/>
    <property type="project" value="TreeGrafter"/>
</dbReference>
<keyword evidence="4" id="KW-0747">Spliceosome</keyword>
<comment type="caution">
    <text evidence="11">The sequence shown here is derived from an EMBL/GenBank/DDBJ whole genome shotgun (WGS) entry which is preliminary data.</text>
</comment>